<proteinExistence type="predicted"/>
<evidence type="ECO:0000313" key="2">
    <source>
        <dbReference type="Proteomes" id="UP000813444"/>
    </source>
</evidence>
<organism evidence="1 2">
    <name type="scientific">Stachybotrys elegans</name>
    <dbReference type="NCBI Taxonomy" id="80388"/>
    <lineage>
        <taxon>Eukaryota</taxon>
        <taxon>Fungi</taxon>
        <taxon>Dikarya</taxon>
        <taxon>Ascomycota</taxon>
        <taxon>Pezizomycotina</taxon>
        <taxon>Sordariomycetes</taxon>
        <taxon>Hypocreomycetidae</taxon>
        <taxon>Hypocreales</taxon>
        <taxon>Stachybotryaceae</taxon>
        <taxon>Stachybotrys</taxon>
    </lineage>
</organism>
<reference evidence="1" key="1">
    <citation type="journal article" date="2021" name="Nat. Commun.">
        <title>Genetic determinants of endophytism in the Arabidopsis root mycobiome.</title>
        <authorList>
            <person name="Mesny F."/>
            <person name="Miyauchi S."/>
            <person name="Thiergart T."/>
            <person name="Pickel B."/>
            <person name="Atanasova L."/>
            <person name="Karlsson M."/>
            <person name="Huettel B."/>
            <person name="Barry K.W."/>
            <person name="Haridas S."/>
            <person name="Chen C."/>
            <person name="Bauer D."/>
            <person name="Andreopoulos W."/>
            <person name="Pangilinan J."/>
            <person name="LaButti K."/>
            <person name="Riley R."/>
            <person name="Lipzen A."/>
            <person name="Clum A."/>
            <person name="Drula E."/>
            <person name="Henrissat B."/>
            <person name="Kohler A."/>
            <person name="Grigoriev I.V."/>
            <person name="Martin F.M."/>
            <person name="Hacquard S."/>
        </authorList>
    </citation>
    <scope>NUCLEOTIDE SEQUENCE</scope>
    <source>
        <strain evidence="1">MPI-CAGE-CH-0235</strain>
    </source>
</reference>
<dbReference type="AlphaFoldDB" id="A0A8K0WTQ9"/>
<protein>
    <submittedName>
        <fullName evidence="1">Uncharacterized protein</fullName>
    </submittedName>
</protein>
<name>A0A8K0WTQ9_9HYPO</name>
<comment type="caution">
    <text evidence="1">The sequence shown here is derived from an EMBL/GenBank/DDBJ whole genome shotgun (WGS) entry which is preliminary data.</text>
</comment>
<dbReference type="EMBL" id="JAGPNK010000004">
    <property type="protein sequence ID" value="KAH7322383.1"/>
    <property type="molecule type" value="Genomic_DNA"/>
</dbReference>
<evidence type="ECO:0000313" key="1">
    <source>
        <dbReference type="EMBL" id="KAH7322383.1"/>
    </source>
</evidence>
<gene>
    <name evidence="1" type="ORF">B0I35DRAFT_406883</name>
</gene>
<keyword evidence="2" id="KW-1185">Reference proteome</keyword>
<dbReference type="Proteomes" id="UP000813444">
    <property type="component" value="Unassembled WGS sequence"/>
</dbReference>
<accession>A0A8K0WTQ9</accession>
<sequence>MSAIIASRELPSGNTETLIARQDSLPSEDDCDRSRPGDVCTIVSISSQKTEYGTLHPRDAADLLWEGCINGGCNVASMTIDTMYGSGTGVGPATIEVTAHGGWDPQLRHSFIFTMTELVGSSITTREVCEQGGAHNPGFCFLFHIAPQEFHIGRYRVGDQQNLLNEGDISLSMYQQDGDDTCEDSQTIFNSFAGLVPGGSVFGLLSLLNITL</sequence>